<keyword evidence="1" id="KW-0472">Membrane</keyword>
<evidence type="ECO:0000313" key="2">
    <source>
        <dbReference type="EMBL" id="KAK5855247.1"/>
    </source>
</evidence>
<evidence type="ECO:0000313" key="3">
    <source>
        <dbReference type="Proteomes" id="UP001346869"/>
    </source>
</evidence>
<feature type="transmembrane region" description="Helical" evidence="1">
    <location>
        <begin position="21"/>
        <end position="40"/>
    </location>
</feature>
<feature type="transmembrane region" description="Helical" evidence="1">
    <location>
        <begin position="60"/>
        <end position="79"/>
    </location>
</feature>
<keyword evidence="1" id="KW-1133">Transmembrane helix</keyword>
<organism evidence="2 3">
    <name type="scientific">Eleginops maclovinus</name>
    <name type="common">Patagonian blennie</name>
    <name type="synonym">Eleginus maclovinus</name>
    <dbReference type="NCBI Taxonomy" id="56733"/>
    <lineage>
        <taxon>Eukaryota</taxon>
        <taxon>Metazoa</taxon>
        <taxon>Chordata</taxon>
        <taxon>Craniata</taxon>
        <taxon>Vertebrata</taxon>
        <taxon>Euteleostomi</taxon>
        <taxon>Actinopterygii</taxon>
        <taxon>Neopterygii</taxon>
        <taxon>Teleostei</taxon>
        <taxon>Neoteleostei</taxon>
        <taxon>Acanthomorphata</taxon>
        <taxon>Eupercaria</taxon>
        <taxon>Perciformes</taxon>
        <taxon>Notothenioidei</taxon>
        <taxon>Eleginopidae</taxon>
        <taxon>Eleginops</taxon>
    </lineage>
</organism>
<evidence type="ECO:0000256" key="1">
    <source>
        <dbReference type="SAM" id="Phobius"/>
    </source>
</evidence>
<gene>
    <name evidence="2" type="ORF">PBY51_005369</name>
</gene>
<keyword evidence="3" id="KW-1185">Reference proteome</keyword>
<accession>A0AAN7X627</accession>
<comment type="caution">
    <text evidence="2">The sequence shown here is derived from an EMBL/GenBank/DDBJ whole genome shotgun (WGS) entry which is preliminary data.</text>
</comment>
<name>A0AAN7X627_ELEMC</name>
<proteinExistence type="predicted"/>
<dbReference type="Proteomes" id="UP001346869">
    <property type="component" value="Unassembled WGS sequence"/>
</dbReference>
<reference evidence="2 3" key="1">
    <citation type="journal article" date="2023" name="Genes (Basel)">
        <title>Chromosome-Level Genome Assembly and Circadian Gene Repertoire of the Patagonia Blennie Eleginops maclovinus-The Closest Ancestral Proxy of Antarctic Cryonotothenioids.</title>
        <authorList>
            <person name="Cheng C.C."/>
            <person name="Rivera-Colon A.G."/>
            <person name="Minhas B.F."/>
            <person name="Wilson L."/>
            <person name="Rayamajhi N."/>
            <person name="Vargas-Chacoff L."/>
            <person name="Catchen J.M."/>
        </authorList>
    </citation>
    <scope>NUCLEOTIDE SEQUENCE [LARGE SCALE GENOMIC DNA]</scope>
    <source>
        <strain evidence="2">JMC-PN-2008</strain>
    </source>
</reference>
<reference evidence="2 3" key="2">
    <citation type="journal article" date="2023" name="Mol. Biol. Evol.">
        <title>Genomics of Secondarily Temperate Adaptation in the Only Non-Antarctic Icefish.</title>
        <authorList>
            <person name="Rivera-Colon A.G."/>
            <person name="Rayamajhi N."/>
            <person name="Minhas B.F."/>
            <person name="Madrigal G."/>
            <person name="Bilyk K.T."/>
            <person name="Yoon V."/>
            <person name="Hune M."/>
            <person name="Gregory S."/>
            <person name="Cheng C.H.C."/>
            <person name="Catchen J.M."/>
        </authorList>
    </citation>
    <scope>NUCLEOTIDE SEQUENCE [LARGE SCALE GENOMIC DNA]</scope>
    <source>
        <strain evidence="2">JMC-PN-2008</strain>
    </source>
</reference>
<sequence length="119" mass="13154">MANKRSDCTQIVFTTSLQMKTICVSLFHTLCSVLWLAGAVKGSLAVQPAVGALKAAARDQYPTLTVVVGVWMGLATHCLPPIVLKDTHLPSAQDDRAEWLVMIMITEGEWDTWRDRLRS</sequence>
<keyword evidence="1" id="KW-0812">Transmembrane</keyword>
<dbReference type="AlphaFoldDB" id="A0AAN7X627"/>
<protein>
    <submittedName>
        <fullName evidence="2">Uncharacterized protein</fullName>
    </submittedName>
</protein>
<dbReference type="EMBL" id="JAUZQC010000018">
    <property type="protein sequence ID" value="KAK5855247.1"/>
    <property type="molecule type" value="Genomic_DNA"/>
</dbReference>